<evidence type="ECO:0000313" key="3">
    <source>
        <dbReference type="Proteomes" id="UP000077824"/>
    </source>
</evidence>
<evidence type="ECO:0000256" key="1">
    <source>
        <dbReference type="SAM" id="Phobius"/>
    </source>
</evidence>
<feature type="transmembrane region" description="Helical" evidence="1">
    <location>
        <begin position="259"/>
        <end position="280"/>
    </location>
</feature>
<dbReference type="RefSeq" id="WP_066751446.1">
    <property type="nucleotide sequence ID" value="NZ_CP015199.1"/>
</dbReference>
<proteinExistence type="predicted"/>
<organism evidence="2 3">
    <name type="scientific">Chryseobacterium glaciei</name>
    <dbReference type="NCBI Taxonomy" id="1685010"/>
    <lineage>
        <taxon>Bacteria</taxon>
        <taxon>Pseudomonadati</taxon>
        <taxon>Bacteroidota</taxon>
        <taxon>Flavobacteriia</taxon>
        <taxon>Flavobacteriales</taxon>
        <taxon>Weeksellaceae</taxon>
        <taxon>Chryseobacterium group</taxon>
        <taxon>Chryseobacterium</taxon>
    </lineage>
</organism>
<dbReference type="Proteomes" id="UP000077824">
    <property type="component" value="Chromosome"/>
</dbReference>
<feature type="transmembrane region" description="Helical" evidence="1">
    <location>
        <begin position="133"/>
        <end position="161"/>
    </location>
</feature>
<reference evidence="2 3" key="1">
    <citation type="submission" date="2016-04" db="EMBL/GenBank/DDBJ databases">
        <title>Complete Genome Sequence of Chryseobacterium sp. IHBB 10212.</title>
        <authorList>
            <person name="Pal M."/>
            <person name="Swarnkar M.K."/>
            <person name="Kaushal K."/>
            <person name="Chhibber S."/>
            <person name="Singh A.K."/>
            <person name="Gulati A."/>
        </authorList>
    </citation>
    <scope>NUCLEOTIDE SEQUENCE [LARGE SCALE GENOMIC DNA]</scope>
    <source>
        <strain evidence="2 3">IHBB 10212</strain>
    </source>
</reference>
<feature type="transmembrane region" description="Helical" evidence="1">
    <location>
        <begin position="324"/>
        <end position="345"/>
    </location>
</feature>
<protein>
    <recommendedName>
        <fullName evidence="4">Glycosyltransferase RgtA/B/C/D-like domain-containing protein</fullName>
    </recommendedName>
</protein>
<keyword evidence="1" id="KW-0812">Transmembrane</keyword>
<dbReference type="EMBL" id="CP015199">
    <property type="protein sequence ID" value="ANF49742.1"/>
    <property type="molecule type" value="Genomic_DNA"/>
</dbReference>
<accession>A0A172XSC5</accession>
<evidence type="ECO:0008006" key="4">
    <source>
        <dbReference type="Google" id="ProtNLM"/>
    </source>
</evidence>
<feature type="transmembrane region" description="Helical" evidence="1">
    <location>
        <begin position="66"/>
        <end position="86"/>
    </location>
</feature>
<keyword evidence="3" id="KW-1185">Reference proteome</keyword>
<dbReference type="KEGG" id="chh:A0O34_03940"/>
<keyword evidence="1" id="KW-1133">Transmembrane helix</keyword>
<feature type="transmembrane region" description="Helical" evidence="1">
    <location>
        <begin position="357"/>
        <end position="379"/>
    </location>
</feature>
<feature type="transmembrane region" description="Helical" evidence="1">
    <location>
        <begin position="301"/>
        <end position="318"/>
    </location>
</feature>
<feature type="transmembrane region" description="Helical" evidence="1">
    <location>
        <begin position="18"/>
        <end position="35"/>
    </location>
</feature>
<feature type="transmembrane region" description="Helical" evidence="1">
    <location>
        <begin position="226"/>
        <end position="247"/>
    </location>
</feature>
<sequence>MKTSDIFSNYTLNNIKKYSLFFIYIIVNSLFVLKYGEKYGFPLLAVYIIAILGISLFYIKIELKDLFYKYIFWIGVISFFIFSIYLNYTVDGLSLNVDRWSAMEIGIKALLNGEYPYNIPDHMGRESSNLPMLIILGMPFYLIFGSVGFLQSFIFLFFSYLIIKIFNNYKQRLAVLILLFFSPSYLWEVYVKSDLFSNFIIVSGFVFLIWQNFIKEKKLKLEWASVLTALIFLTRLSVIIPIVLLLFKKFYNFTIKEKLRFASVFVIMISCILYLFFHNAESFDLIVKHNPFMIQGAKQPLFLSISYIILAFILSFKLKSFYDSIYWTGTLLFICVFVPFIIYLMEYGYNDIVNNSMFDLSFFNMSMPFVILGLVYGFFKNNHQKNVV</sequence>
<feature type="transmembrane region" description="Helical" evidence="1">
    <location>
        <begin position="41"/>
        <end position="59"/>
    </location>
</feature>
<dbReference type="AlphaFoldDB" id="A0A172XSC5"/>
<evidence type="ECO:0000313" key="2">
    <source>
        <dbReference type="EMBL" id="ANF49742.1"/>
    </source>
</evidence>
<feature type="transmembrane region" description="Helical" evidence="1">
    <location>
        <begin position="196"/>
        <end position="214"/>
    </location>
</feature>
<dbReference type="STRING" id="1685010.A0O34_03940"/>
<gene>
    <name evidence="2" type="ORF">A0O34_03940</name>
</gene>
<dbReference type="OrthoDB" id="1327677at2"/>
<name>A0A172XSC5_9FLAO</name>
<keyword evidence="1" id="KW-0472">Membrane</keyword>